<dbReference type="Gene3D" id="3.40.630.30">
    <property type="match status" value="1"/>
</dbReference>
<proteinExistence type="predicted"/>
<gene>
    <name evidence="2" type="ORF">Hgul01_02406</name>
</gene>
<dbReference type="Pfam" id="PF21926">
    <property type="entry name" value="FeeM"/>
    <property type="match status" value="1"/>
</dbReference>
<dbReference type="Proteomes" id="UP001428290">
    <property type="component" value="Unassembled WGS sequence"/>
</dbReference>
<organism evidence="2 3">
    <name type="scientific">Herpetosiphon gulosus</name>
    <dbReference type="NCBI Taxonomy" id="1973496"/>
    <lineage>
        <taxon>Bacteria</taxon>
        <taxon>Bacillati</taxon>
        <taxon>Chloroflexota</taxon>
        <taxon>Chloroflexia</taxon>
        <taxon>Herpetosiphonales</taxon>
        <taxon>Herpetosiphonaceae</taxon>
        <taxon>Herpetosiphon</taxon>
    </lineage>
</organism>
<reference evidence="2 3" key="1">
    <citation type="submission" date="2024-02" db="EMBL/GenBank/DDBJ databases">
        <title>Herpetosiphon gulosus NBRC 112829.</title>
        <authorList>
            <person name="Ichikawa N."/>
            <person name="Katano-Makiyama Y."/>
            <person name="Hidaka K."/>
        </authorList>
    </citation>
    <scope>NUCLEOTIDE SEQUENCE [LARGE SCALE GENOMIC DNA]</scope>
    <source>
        <strain evidence="2 3">NBRC 112829</strain>
    </source>
</reference>
<protein>
    <recommendedName>
        <fullName evidence="1">N-acyl amino acid synthase FeeM catalytic core domain-containing protein</fullName>
    </recommendedName>
</protein>
<evidence type="ECO:0000259" key="1">
    <source>
        <dbReference type="Pfam" id="PF21926"/>
    </source>
</evidence>
<evidence type="ECO:0000313" key="2">
    <source>
        <dbReference type="EMBL" id="GAA5528604.1"/>
    </source>
</evidence>
<accession>A0ABP9WZU1</accession>
<keyword evidence="3" id="KW-1185">Reference proteome</keyword>
<dbReference type="InterPro" id="IPR054597">
    <property type="entry name" value="FeeM_cat"/>
</dbReference>
<feature type="domain" description="N-acyl amino acid synthase FeeM catalytic core" evidence="1">
    <location>
        <begin position="33"/>
        <end position="169"/>
    </location>
</feature>
<dbReference type="RefSeq" id="WP_345722217.1">
    <property type="nucleotide sequence ID" value="NZ_BAABRU010000007.1"/>
</dbReference>
<dbReference type="SUPFAM" id="SSF55729">
    <property type="entry name" value="Acyl-CoA N-acyltransferases (Nat)"/>
    <property type="match status" value="1"/>
</dbReference>
<sequence length="220" mass="25412">MIDFKTVGWQKLTETTKQVHIRPLDSFGELKQVLDLRYRGYGHFAAPDQALDMLDLADHSLILVAELANRGIVGTLRLIDGGPGKIELEQFVPITTIPQLHQRSFVEATRFTIRHCRELLAVKLLLCKALWMYALQQGHEHVVISSTQRLAKFYRMLMFEDIGSAGIYQHPRLGQSEHRTFILPVHTALDRYREMQHPLYAFMHQPQPNISLKPSNNRYN</sequence>
<dbReference type="InterPro" id="IPR016181">
    <property type="entry name" value="Acyl_CoA_acyltransferase"/>
</dbReference>
<dbReference type="EMBL" id="BAABRU010000007">
    <property type="protein sequence ID" value="GAA5528604.1"/>
    <property type="molecule type" value="Genomic_DNA"/>
</dbReference>
<comment type="caution">
    <text evidence="2">The sequence shown here is derived from an EMBL/GenBank/DDBJ whole genome shotgun (WGS) entry which is preliminary data.</text>
</comment>
<name>A0ABP9WZU1_9CHLR</name>
<evidence type="ECO:0000313" key="3">
    <source>
        <dbReference type="Proteomes" id="UP001428290"/>
    </source>
</evidence>